<keyword evidence="3" id="KW-1185">Reference proteome</keyword>
<feature type="transmembrane region" description="Helical" evidence="1">
    <location>
        <begin position="147"/>
        <end position="163"/>
    </location>
</feature>
<protein>
    <recommendedName>
        <fullName evidence="4">ZIP Zinc transporter</fullName>
    </recommendedName>
</protein>
<gene>
    <name evidence="2" type="ORF">SAMN05421858_4373</name>
</gene>
<evidence type="ECO:0000313" key="3">
    <source>
        <dbReference type="Proteomes" id="UP000186914"/>
    </source>
</evidence>
<feature type="transmembrane region" description="Helical" evidence="1">
    <location>
        <begin position="198"/>
        <end position="216"/>
    </location>
</feature>
<name>A0A1N7ELI7_9EURY</name>
<evidence type="ECO:0000313" key="2">
    <source>
        <dbReference type="EMBL" id="SIR88928.1"/>
    </source>
</evidence>
<evidence type="ECO:0000256" key="1">
    <source>
        <dbReference type="SAM" id="Phobius"/>
    </source>
</evidence>
<reference evidence="3" key="1">
    <citation type="submission" date="2017-01" db="EMBL/GenBank/DDBJ databases">
        <authorList>
            <person name="Varghese N."/>
            <person name="Submissions S."/>
        </authorList>
    </citation>
    <scope>NUCLEOTIDE SEQUENCE [LARGE SCALE GENOMIC DNA]</scope>
    <source>
        <strain evidence="3">CGMCC 1.7737</strain>
    </source>
</reference>
<evidence type="ECO:0008006" key="4">
    <source>
        <dbReference type="Google" id="ProtNLM"/>
    </source>
</evidence>
<feature type="transmembrane region" description="Helical" evidence="1">
    <location>
        <begin position="169"/>
        <end position="186"/>
    </location>
</feature>
<dbReference type="AlphaFoldDB" id="A0A1N7ELI7"/>
<sequence>MLSRSRWLSFAGGASAAFVFVHVFPELSEGSRTVKQADPFYVVSEQHVYVVALAGFTLFYGLEQYVKDSSRYLGDSQNSRTNAGTFWVQLGPFAFYSCLIGYLLFNRHQPGLDSLVFFALAMGLHFMETDYGLRETHSKLYDHVGRWILAIATASGAIIGFLVKFNDAVIAILFAFLAGSVVLNVTREGLPGEHKIRFRAFVVGGTIYTVLLLLSGL</sequence>
<dbReference type="EMBL" id="FTNO01000006">
    <property type="protein sequence ID" value="SIR88928.1"/>
    <property type="molecule type" value="Genomic_DNA"/>
</dbReference>
<feature type="transmembrane region" description="Helical" evidence="1">
    <location>
        <begin position="111"/>
        <end position="127"/>
    </location>
</feature>
<feature type="transmembrane region" description="Helical" evidence="1">
    <location>
        <begin position="83"/>
        <end position="105"/>
    </location>
</feature>
<keyword evidence="1" id="KW-1133">Transmembrane helix</keyword>
<dbReference type="Proteomes" id="UP000186914">
    <property type="component" value="Unassembled WGS sequence"/>
</dbReference>
<keyword evidence="1" id="KW-0472">Membrane</keyword>
<proteinExistence type="predicted"/>
<accession>A0A1N7ELI7</accession>
<organism evidence="2 3">
    <name type="scientific">Haladaptatus litoreus</name>
    <dbReference type="NCBI Taxonomy" id="553468"/>
    <lineage>
        <taxon>Archaea</taxon>
        <taxon>Methanobacteriati</taxon>
        <taxon>Methanobacteriota</taxon>
        <taxon>Stenosarchaea group</taxon>
        <taxon>Halobacteria</taxon>
        <taxon>Halobacteriales</taxon>
        <taxon>Haladaptataceae</taxon>
        <taxon>Haladaptatus</taxon>
    </lineage>
</organism>
<feature type="transmembrane region" description="Helical" evidence="1">
    <location>
        <begin position="46"/>
        <end position="62"/>
    </location>
</feature>
<keyword evidence="1" id="KW-0812">Transmembrane</keyword>